<gene>
    <name evidence="2" type="ORF">SAMN06296241_1894</name>
</gene>
<sequence>MVSKSAELESFNTNEVLVRYQQLNNSFEKKLTFHLGANAGFFSEFNNMVFAILYCLKNKIKFSLYSKGGNLAHIKGWQDYFLPFCEETKFFLHKRYNRRAYQMENAKIWPPVLLRSLTGNDYLTQDIWDSFRTREFESTSFTIPELGIFNSTLPNAAKTIVEMLWRYNEPAATYIKEYKESVVLPDNFISMHIRAGDKTKENEIYNVENYMQETVKSGLSKNIFVLTDDYRSIKELRNNYPSWNFLTLCQPSEQGYIHAEFLQLSKRDKYLRLLKLMASIDICASSEHFIGTYSSGPGNYLAMRMGEEKCTGIDYKKWLLW</sequence>
<keyword evidence="3" id="KW-1185">Reference proteome</keyword>
<dbReference type="PANTHER" id="PTHR13132:SF29">
    <property type="entry name" value="ALPHA-(1,6)-FUCOSYLTRANSFERASE"/>
    <property type="match status" value="1"/>
</dbReference>
<evidence type="ECO:0000313" key="3">
    <source>
        <dbReference type="Proteomes" id="UP000219193"/>
    </source>
</evidence>
<dbReference type="Pfam" id="PF19745">
    <property type="entry name" value="FUT8_N_cat"/>
    <property type="match status" value="1"/>
</dbReference>
<dbReference type="GO" id="GO:0006487">
    <property type="term" value="P:protein N-linked glycosylation"/>
    <property type="evidence" value="ECO:0007669"/>
    <property type="project" value="TreeGrafter"/>
</dbReference>
<dbReference type="EMBL" id="OCMF01000002">
    <property type="protein sequence ID" value="SOC80346.1"/>
    <property type="molecule type" value="Genomic_DNA"/>
</dbReference>
<reference evidence="3" key="1">
    <citation type="submission" date="2017-09" db="EMBL/GenBank/DDBJ databases">
        <authorList>
            <person name="Varghese N."/>
            <person name="Submissions S."/>
        </authorList>
    </citation>
    <scope>NUCLEOTIDE SEQUENCE [LARGE SCALE GENOMIC DNA]</scope>
    <source>
        <strain evidence="3">CGMCC 1.12641</strain>
    </source>
</reference>
<dbReference type="Gene3D" id="3.40.50.11350">
    <property type="match status" value="1"/>
</dbReference>
<accession>A0A285X5Q7</accession>
<evidence type="ECO:0000313" key="2">
    <source>
        <dbReference type="EMBL" id="SOC80346.1"/>
    </source>
</evidence>
<protein>
    <recommendedName>
        <fullName evidence="1">Alpha-(1,6)-fucosyltransferase N- and catalytic domain-containing protein</fullName>
    </recommendedName>
</protein>
<dbReference type="Proteomes" id="UP000219193">
    <property type="component" value="Unassembled WGS sequence"/>
</dbReference>
<dbReference type="PANTHER" id="PTHR13132">
    <property type="entry name" value="ALPHA- 1,6 -FUCOSYLTRANSFERASE"/>
    <property type="match status" value="1"/>
</dbReference>
<feature type="domain" description="Alpha-(1,6)-fucosyltransferase N- and catalytic" evidence="1">
    <location>
        <begin position="29"/>
        <end position="295"/>
    </location>
</feature>
<dbReference type="InterPro" id="IPR045573">
    <property type="entry name" value="Fut8_N_cat"/>
</dbReference>
<dbReference type="GO" id="GO:0046921">
    <property type="term" value="F:alpha-(1-&gt;6)-fucosyltransferase activity"/>
    <property type="evidence" value="ECO:0007669"/>
    <property type="project" value="TreeGrafter"/>
</dbReference>
<evidence type="ECO:0000259" key="1">
    <source>
        <dbReference type="Pfam" id="PF19745"/>
    </source>
</evidence>
<organism evidence="2 3">
    <name type="scientific">Salinimicrobium sediminis</name>
    <dbReference type="NCBI Taxonomy" id="1343891"/>
    <lineage>
        <taxon>Bacteria</taxon>
        <taxon>Pseudomonadati</taxon>
        <taxon>Bacteroidota</taxon>
        <taxon>Flavobacteriia</taxon>
        <taxon>Flavobacteriales</taxon>
        <taxon>Flavobacteriaceae</taxon>
        <taxon>Salinimicrobium</taxon>
    </lineage>
</organism>
<proteinExistence type="predicted"/>
<name>A0A285X5Q7_9FLAO</name>
<dbReference type="AlphaFoldDB" id="A0A285X5Q7"/>